<keyword evidence="3" id="KW-0805">Transcription regulation</keyword>
<evidence type="ECO:0000256" key="3">
    <source>
        <dbReference type="ARBA" id="ARBA00023015"/>
    </source>
</evidence>
<evidence type="ECO:0000256" key="4">
    <source>
        <dbReference type="ARBA" id="ARBA00023159"/>
    </source>
</evidence>
<comment type="caution">
    <text evidence="9">The sequence shown here is derived from an EMBL/GenBank/DDBJ whole genome shotgun (WGS) entry which is preliminary data.</text>
</comment>
<evidence type="ECO:0000313" key="9">
    <source>
        <dbReference type="EMBL" id="CAH3039456.1"/>
    </source>
</evidence>
<feature type="domain" description="Nucleolar protein 11 N-terminal" evidence="7">
    <location>
        <begin position="1"/>
        <end position="323"/>
    </location>
</feature>
<evidence type="ECO:0008006" key="11">
    <source>
        <dbReference type="Google" id="ProtNLM"/>
    </source>
</evidence>
<dbReference type="InterPro" id="IPR036322">
    <property type="entry name" value="WD40_repeat_dom_sf"/>
</dbReference>
<keyword evidence="4" id="KW-0010">Activator</keyword>
<dbReference type="InterPro" id="IPR048897">
    <property type="entry name" value="Nol11_C"/>
</dbReference>
<dbReference type="PANTHER" id="PTHR15633">
    <property type="entry name" value="NUCLEOLAR PROTEIN 11"/>
    <property type="match status" value="1"/>
</dbReference>
<dbReference type="GO" id="GO:0030490">
    <property type="term" value="P:maturation of SSU-rRNA"/>
    <property type="evidence" value="ECO:0007669"/>
    <property type="project" value="InterPro"/>
</dbReference>
<dbReference type="InterPro" id="IPR042859">
    <property type="entry name" value="NOL11"/>
</dbReference>
<dbReference type="Proteomes" id="UP001159428">
    <property type="component" value="Unassembled WGS sequence"/>
</dbReference>
<evidence type="ECO:0000256" key="5">
    <source>
        <dbReference type="ARBA" id="ARBA00023163"/>
    </source>
</evidence>
<evidence type="ECO:0000259" key="7">
    <source>
        <dbReference type="Pfam" id="PF08168"/>
    </source>
</evidence>
<dbReference type="AlphaFoldDB" id="A0AAU9W066"/>
<dbReference type="Pfam" id="PF20998">
    <property type="entry name" value="Nol11_C"/>
    <property type="match status" value="1"/>
</dbReference>
<dbReference type="GO" id="GO:0005730">
    <property type="term" value="C:nucleolus"/>
    <property type="evidence" value="ECO:0007669"/>
    <property type="project" value="UniProtKB-SubCell"/>
</dbReference>
<keyword evidence="2" id="KW-0698">rRNA processing</keyword>
<proteinExistence type="predicted"/>
<accession>A0AAU9W066</accession>
<dbReference type="InterPro" id="IPR012584">
    <property type="entry name" value="NOL11_N"/>
</dbReference>
<keyword evidence="10" id="KW-1185">Reference proteome</keyword>
<comment type="subcellular location">
    <subcellularLocation>
        <location evidence="1">Nucleus</location>
        <location evidence="1">Nucleolus</location>
    </subcellularLocation>
</comment>
<gene>
    <name evidence="9" type="ORF">PMEA_00026134</name>
</gene>
<evidence type="ECO:0000259" key="8">
    <source>
        <dbReference type="Pfam" id="PF20998"/>
    </source>
</evidence>
<evidence type="ECO:0000256" key="6">
    <source>
        <dbReference type="ARBA" id="ARBA00023242"/>
    </source>
</evidence>
<dbReference type="PANTHER" id="PTHR15633:SF2">
    <property type="entry name" value="NUCLEOLAR PROTEIN 11"/>
    <property type="match status" value="1"/>
</dbReference>
<evidence type="ECO:0000313" key="10">
    <source>
        <dbReference type="Proteomes" id="UP001159428"/>
    </source>
</evidence>
<dbReference type="Pfam" id="PF08168">
    <property type="entry name" value="NOL11_N"/>
    <property type="match status" value="1"/>
</dbReference>
<sequence length="727" mass="83073">MADLREPFELCKVLQNGSLIGISRLTGDENVLLTFSDRRVLVYNLQHQKLINSWSVEQRDEVTSAAVYNPVDKTFLMAVNKTEIFMWKETDSDLNSCQRIQSEKNVFGLHVWNHLKVDPLVMFEDGSSMFLADLLHNNEERKAKRRKAMKCTHDLLWTSVFHHQNQLSSVSLRRDEKNEYILNATNHGTPAHWNPKNQAMEFKLTPPEEDAELLCGCLYEEGCHLVSYWSSGALCLTELETALKQKQGGEILDLSCKVIQRLQPLQHESNKEKRCVAMSAVDLDHICLCGSSMIDGKLKDVVMIWNIKYGTLQSWQTLDKIIEKQSSLLSYSRSRGAGCVCCIPGFICIGFHHLVAVCQFSIDRSSLASALGQLDSTAKFLRNNKVKPELLITPKLARPGEALKHWQETIVREDEVEKEVLQKLKDPSKTPTLEVFSAELRKYMEFKLSEKDEKLENSNQSPESNKAVPVFVGKFGKRTEVLSQHFISSVLTRCTEEKNFWARDSISELLKTKCVPSSCSKDLLRAIVERNDLDLLEECFDNIDGIAEDTVVLCARHILRLDHLILDETSKENQKEESQEEDFGQMPLGKKQAKYLCAILSYPVNDSFLQSSLRKLSFKDVKLLLDFLMYLMHHGLSGFGEEVDCKTLKYPQVLDWAGLLLNAHYTQLVLIPEAHEVLVSCHQLVAKQVRTYDKLRSVESFLDHFRRRKALPKAEKVTPYSIETLEL</sequence>
<keyword evidence="6" id="KW-0539">Nucleus</keyword>
<evidence type="ECO:0000256" key="2">
    <source>
        <dbReference type="ARBA" id="ARBA00022552"/>
    </source>
</evidence>
<dbReference type="GO" id="GO:0003723">
    <property type="term" value="F:RNA binding"/>
    <property type="evidence" value="ECO:0007669"/>
    <property type="project" value="TreeGrafter"/>
</dbReference>
<dbReference type="EMBL" id="CALNXJ010000005">
    <property type="protein sequence ID" value="CAH3039456.1"/>
    <property type="molecule type" value="Genomic_DNA"/>
</dbReference>
<keyword evidence="5" id="KW-0804">Transcription</keyword>
<feature type="domain" description="Nucleolar protein 11 C-terminal" evidence="8">
    <location>
        <begin position="498"/>
        <end position="727"/>
    </location>
</feature>
<organism evidence="9 10">
    <name type="scientific">Pocillopora meandrina</name>
    <dbReference type="NCBI Taxonomy" id="46732"/>
    <lineage>
        <taxon>Eukaryota</taxon>
        <taxon>Metazoa</taxon>
        <taxon>Cnidaria</taxon>
        <taxon>Anthozoa</taxon>
        <taxon>Hexacorallia</taxon>
        <taxon>Scleractinia</taxon>
        <taxon>Astrocoeniina</taxon>
        <taxon>Pocilloporidae</taxon>
        <taxon>Pocillopora</taxon>
    </lineage>
</organism>
<evidence type="ECO:0000256" key="1">
    <source>
        <dbReference type="ARBA" id="ARBA00004604"/>
    </source>
</evidence>
<reference evidence="9 10" key="1">
    <citation type="submission" date="2022-05" db="EMBL/GenBank/DDBJ databases">
        <authorList>
            <consortium name="Genoscope - CEA"/>
            <person name="William W."/>
        </authorList>
    </citation>
    <scope>NUCLEOTIDE SEQUENCE [LARGE SCALE GENOMIC DNA]</scope>
</reference>
<name>A0AAU9W066_9CNID</name>
<dbReference type="SUPFAM" id="SSF50978">
    <property type="entry name" value="WD40 repeat-like"/>
    <property type="match status" value="1"/>
</dbReference>
<protein>
    <recommendedName>
        <fullName evidence="11">Nucleolar protein 11</fullName>
    </recommendedName>
</protein>